<dbReference type="AlphaFoldDB" id="F0VCB9"/>
<reference evidence="3" key="1">
    <citation type="journal article" date="2012" name="PLoS Pathog.">
        <title>Comparative genomics of the apicomplexan parasites Toxoplasma gondii and Neospora caninum: Coccidia differing in host range and transmission strategy.</title>
        <authorList>
            <person name="Reid A.J."/>
            <person name="Vermont S.J."/>
            <person name="Cotton J.A."/>
            <person name="Harris D."/>
            <person name="Hill-Cawthorne G.A."/>
            <person name="Konen-Waisman S."/>
            <person name="Latham S.M."/>
            <person name="Mourier T."/>
            <person name="Norton R."/>
            <person name="Quail M.A."/>
            <person name="Sanders M."/>
            <person name="Shanmugam D."/>
            <person name="Sohal A."/>
            <person name="Wasmuth J.D."/>
            <person name="Brunk B."/>
            <person name="Grigg M.E."/>
            <person name="Howard J.C."/>
            <person name="Parkinson J."/>
            <person name="Roos D.S."/>
            <person name="Trees A.J."/>
            <person name="Berriman M."/>
            <person name="Pain A."/>
            <person name="Wastling J.M."/>
        </authorList>
    </citation>
    <scope>NUCLEOTIDE SEQUENCE [LARGE SCALE GENOMIC DNA]</scope>
    <source>
        <strain evidence="3">Liverpool</strain>
    </source>
</reference>
<evidence type="ECO:0000259" key="1">
    <source>
        <dbReference type="Pfam" id="PF00085"/>
    </source>
</evidence>
<dbReference type="Proteomes" id="UP000007494">
    <property type="component" value="Chromosome IX"/>
</dbReference>
<dbReference type="VEuPathDB" id="ToxoDB:NCLIV_043210"/>
<protein>
    <recommendedName>
        <fullName evidence="1">Thioredoxin domain-containing protein</fullName>
    </recommendedName>
</protein>
<dbReference type="EMBL" id="FR823385">
    <property type="protein sequence ID" value="CBZ51253.1"/>
    <property type="molecule type" value="Genomic_DNA"/>
</dbReference>
<dbReference type="Gene3D" id="3.40.30.10">
    <property type="entry name" value="Glutaredoxin"/>
    <property type="match status" value="1"/>
</dbReference>
<feature type="domain" description="Thioredoxin" evidence="1">
    <location>
        <begin position="132"/>
        <end position="219"/>
    </location>
</feature>
<organism evidence="2 3">
    <name type="scientific">Neospora caninum (strain Liverpool)</name>
    <dbReference type="NCBI Taxonomy" id="572307"/>
    <lineage>
        <taxon>Eukaryota</taxon>
        <taxon>Sar</taxon>
        <taxon>Alveolata</taxon>
        <taxon>Apicomplexa</taxon>
        <taxon>Conoidasida</taxon>
        <taxon>Coccidia</taxon>
        <taxon>Eucoccidiorida</taxon>
        <taxon>Eimeriorina</taxon>
        <taxon>Sarcocystidae</taxon>
        <taxon>Neospora</taxon>
    </lineage>
</organism>
<evidence type="ECO:0000313" key="3">
    <source>
        <dbReference type="Proteomes" id="UP000007494"/>
    </source>
</evidence>
<gene>
    <name evidence="2" type="ORF">NCLIV_043210</name>
</gene>
<dbReference type="OMA" id="HIETRFF"/>
<dbReference type="CDD" id="cd02989">
    <property type="entry name" value="Phd_like_TxnDC9"/>
    <property type="match status" value="1"/>
</dbReference>
<dbReference type="Pfam" id="PF00085">
    <property type="entry name" value="Thioredoxin"/>
    <property type="match status" value="1"/>
</dbReference>
<keyword evidence="3" id="KW-1185">Reference proteome</keyword>
<dbReference type="eggNOG" id="KOG1672">
    <property type="taxonomic scope" value="Eukaryota"/>
</dbReference>
<dbReference type="InParanoid" id="F0VCB9"/>
<name>F0VCB9_NEOCL</name>
<dbReference type="InterPro" id="IPR036249">
    <property type="entry name" value="Thioredoxin-like_sf"/>
</dbReference>
<proteinExistence type="predicted"/>
<sequence length="260" mass="29597">MRNVFADVLSFGIRHEHCDSQDFIGDNICWRGNQAPYQAITVLTSSLLYCSDWGKYGHDLGAMATAEKLGKIATNIVLHESAQYLPADEKEEGGNDGLDDISNWREKRMQQIKEARNKQDLYRQQGHGKYEEIVEEEFLPAVTKSKLAICHFFSPTFDRCKVMDKHLTELALLHVETRFVKLNAEKAPFFSQKLHIRCLPSVVLFKDGIAVHTIVGFTELGGVDDFRRAKLERLLLKYRVIERCLGDNVSDGSDDESDNN</sequence>
<dbReference type="PANTHER" id="PTHR21148">
    <property type="entry name" value="THIOREDOXIN DOMAIN-CONTAINING PROTEIN 9"/>
    <property type="match status" value="1"/>
</dbReference>
<dbReference type="SUPFAM" id="SSF52833">
    <property type="entry name" value="Thioredoxin-like"/>
    <property type="match status" value="1"/>
</dbReference>
<dbReference type="InterPro" id="IPR013766">
    <property type="entry name" value="Thioredoxin_domain"/>
</dbReference>
<dbReference type="GeneID" id="13440238"/>
<accession>F0VCB9</accession>
<evidence type="ECO:0000313" key="2">
    <source>
        <dbReference type="EMBL" id="CBZ51253.1"/>
    </source>
</evidence>
<dbReference type="RefSeq" id="XP_003881286.1">
    <property type="nucleotide sequence ID" value="XM_003881237.1"/>
</dbReference>
<dbReference type="OrthoDB" id="10257948at2759"/>